<reference evidence="1" key="1">
    <citation type="submission" date="2023-04" db="EMBL/GenBank/DDBJ databases">
        <authorList>
            <person name="Vijverberg K."/>
            <person name="Xiong W."/>
            <person name="Schranz E."/>
        </authorList>
    </citation>
    <scope>NUCLEOTIDE SEQUENCE</scope>
</reference>
<gene>
    <name evidence="1" type="ORF">LSALG_LOCUS25412</name>
</gene>
<protein>
    <submittedName>
        <fullName evidence="1">Uncharacterized protein</fullName>
    </submittedName>
</protein>
<sequence length="136" mass="15849">MLYKRALLTSTVHHFIDKPFVVFLLLKPQTWNFYSYKYKCTSKESSPNTPYATLAELLRFLDIDFIVMDKDRCYAFIESFIGVKCENLYYGQPNVDFPKGLTLISNDPNYFDFIAIAYECGVILPMHVDHFGNSNM</sequence>
<dbReference type="EMBL" id="OX465081">
    <property type="protein sequence ID" value="CAI9285970.1"/>
    <property type="molecule type" value="Genomic_DNA"/>
</dbReference>
<dbReference type="Proteomes" id="UP001177003">
    <property type="component" value="Chromosome 5"/>
</dbReference>
<proteinExistence type="predicted"/>
<organism evidence="1 2">
    <name type="scientific">Lactuca saligna</name>
    <name type="common">Willowleaf lettuce</name>
    <dbReference type="NCBI Taxonomy" id="75948"/>
    <lineage>
        <taxon>Eukaryota</taxon>
        <taxon>Viridiplantae</taxon>
        <taxon>Streptophyta</taxon>
        <taxon>Embryophyta</taxon>
        <taxon>Tracheophyta</taxon>
        <taxon>Spermatophyta</taxon>
        <taxon>Magnoliopsida</taxon>
        <taxon>eudicotyledons</taxon>
        <taxon>Gunneridae</taxon>
        <taxon>Pentapetalae</taxon>
        <taxon>asterids</taxon>
        <taxon>campanulids</taxon>
        <taxon>Asterales</taxon>
        <taxon>Asteraceae</taxon>
        <taxon>Cichorioideae</taxon>
        <taxon>Cichorieae</taxon>
        <taxon>Lactucinae</taxon>
        <taxon>Lactuca</taxon>
    </lineage>
</organism>
<evidence type="ECO:0000313" key="1">
    <source>
        <dbReference type="EMBL" id="CAI9285970.1"/>
    </source>
</evidence>
<name>A0AA36E9D3_LACSI</name>
<accession>A0AA36E9D3</accession>
<keyword evidence="2" id="KW-1185">Reference proteome</keyword>
<evidence type="ECO:0000313" key="2">
    <source>
        <dbReference type="Proteomes" id="UP001177003"/>
    </source>
</evidence>
<dbReference type="AlphaFoldDB" id="A0AA36E9D3"/>